<evidence type="ECO:0000256" key="1">
    <source>
        <dbReference type="ARBA" id="ARBA00023015"/>
    </source>
</evidence>
<dbReference type="InterPro" id="IPR009057">
    <property type="entry name" value="Homeodomain-like_sf"/>
</dbReference>
<evidence type="ECO:0000313" key="6">
    <source>
        <dbReference type="EMBL" id="UZP74238.1"/>
    </source>
</evidence>
<gene>
    <name evidence="6" type="primary">hexR</name>
    <name evidence="6" type="ORF">E0F26_05540</name>
</gene>
<dbReference type="InterPro" id="IPR047640">
    <property type="entry name" value="RpiR-like"/>
</dbReference>
<reference evidence="6 7" key="1">
    <citation type="submission" date="2019-02" db="EMBL/GenBank/DDBJ databases">
        <title>Halieaceae_genomes.</title>
        <authorList>
            <person name="Li S.-H."/>
        </authorList>
    </citation>
    <scope>NUCLEOTIDE SEQUENCE [LARGE SCALE GENOMIC DNA]</scope>
    <source>
        <strain evidence="6 7">JH123</strain>
    </source>
</reference>
<keyword evidence="1" id="KW-0805">Transcription regulation</keyword>
<dbReference type="EMBL" id="CP036501">
    <property type="protein sequence ID" value="UZP74238.1"/>
    <property type="molecule type" value="Genomic_DNA"/>
</dbReference>
<evidence type="ECO:0000259" key="5">
    <source>
        <dbReference type="PROSITE" id="PS51464"/>
    </source>
</evidence>
<evidence type="ECO:0000256" key="2">
    <source>
        <dbReference type="ARBA" id="ARBA00023125"/>
    </source>
</evidence>
<organism evidence="6 7">
    <name type="scientific">Candidatus Paraluminiphilus aquimaris</name>
    <dbReference type="NCBI Taxonomy" id="2518994"/>
    <lineage>
        <taxon>Bacteria</taxon>
        <taxon>Pseudomonadati</taxon>
        <taxon>Pseudomonadota</taxon>
        <taxon>Gammaproteobacteria</taxon>
        <taxon>Cellvibrionales</taxon>
        <taxon>Halieaceae</taxon>
        <taxon>Candidatus Paraluminiphilus</taxon>
    </lineage>
</organism>
<keyword evidence="2" id="KW-0238">DNA-binding</keyword>
<dbReference type="Proteomes" id="UP001317963">
    <property type="component" value="Chromosome"/>
</dbReference>
<evidence type="ECO:0000313" key="7">
    <source>
        <dbReference type="Proteomes" id="UP001317963"/>
    </source>
</evidence>
<dbReference type="InterPro" id="IPR000281">
    <property type="entry name" value="HTH_RpiR"/>
</dbReference>
<name>A0ABY6Q7J4_9GAMM</name>
<feature type="domain" description="SIS" evidence="5">
    <location>
        <begin position="125"/>
        <end position="264"/>
    </location>
</feature>
<dbReference type="RefSeq" id="WP_279243051.1">
    <property type="nucleotide sequence ID" value="NZ_CP036501.1"/>
</dbReference>
<keyword evidence="3" id="KW-0804">Transcription</keyword>
<dbReference type="Gene3D" id="1.10.10.10">
    <property type="entry name" value="Winged helix-like DNA-binding domain superfamily/Winged helix DNA-binding domain"/>
    <property type="match status" value="1"/>
</dbReference>
<evidence type="ECO:0000259" key="4">
    <source>
        <dbReference type="PROSITE" id="PS51071"/>
    </source>
</evidence>
<dbReference type="PANTHER" id="PTHR30514:SF1">
    <property type="entry name" value="HTH-TYPE TRANSCRIPTIONAL REGULATOR HEXR-RELATED"/>
    <property type="match status" value="1"/>
</dbReference>
<dbReference type="PANTHER" id="PTHR30514">
    <property type="entry name" value="GLUCOKINASE"/>
    <property type="match status" value="1"/>
</dbReference>
<evidence type="ECO:0000256" key="3">
    <source>
        <dbReference type="ARBA" id="ARBA00023163"/>
    </source>
</evidence>
<dbReference type="SUPFAM" id="SSF46689">
    <property type="entry name" value="Homeodomain-like"/>
    <property type="match status" value="1"/>
</dbReference>
<dbReference type="InterPro" id="IPR001347">
    <property type="entry name" value="SIS_dom"/>
</dbReference>
<dbReference type="Pfam" id="PF01418">
    <property type="entry name" value="HTH_6"/>
    <property type="match status" value="1"/>
</dbReference>
<dbReference type="Gene3D" id="3.40.50.10490">
    <property type="entry name" value="Glucose-6-phosphate isomerase like protein, domain 1"/>
    <property type="match status" value="1"/>
</dbReference>
<dbReference type="NCBIfam" id="NF008451">
    <property type="entry name" value="PRK11302.1"/>
    <property type="match status" value="1"/>
</dbReference>
<dbReference type="InterPro" id="IPR046348">
    <property type="entry name" value="SIS_dom_sf"/>
</dbReference>
<dbReference type="InterPro" id="IPR035472">
    <property type="entry name" value="RpiR-like_SIS"/>
</dbReference>
<dbReference type="Pfam" id="PF01380">
    <property type="entry name" value="SIS"/>
    <property type="match status" value="1"/>
</dbReference>
<accession>A0ABY6Q7J4</accession>
<dbReference type="InterPro" id="IPR036388">
    <property type="entry name" value="WH-like_DNA-bd_sf"/>
</dbReference>
<feature type="domain" description="HTH rpiR-type" evidence="4">
    <location>
        <begin position="5"/>
        <end position="81"/>
    </location>
</feature>
<dbReference type="PROSITE" id="PS51464">
    <property type="entry name" value="SIS"/>
    <property type="match status" value="1"/>
</dbReference>
<dbReference type="PROSITE" id="PS51071">
    <property type="entry name" value="HTH_RPIR"/>
    <property type="match status" value="1"/>
</dbReference>
<proteinExistence type="predicted"/>
<dbReference type="CDD" id="cd05013">
    <property type="entry name" value="SIS_RpiR"/>
    <property type="match status" value="1"/>
</dbReference>
<sequence>MTSEPNLLAVIQRQLGELNKSEAKVAKAILKAPEEATRSSIASLAAAAGVSEPSVNRFCKRFGATGFPDFKLQLATSLASGVKYVSRAVEFSDDINTFPSKLFDNAINALLTAKEGLPLKAIAQAVDQIAQARRVYFFGLGTSAAVARDAEHKFFRFNVPVFTHEDPLMQRMLAASAGVGDLFFFISHTGRTKVLIEAAEIARQTEATVVSLTAEGSPLAEKSHCCINVKVEEDTEQYLPMTSRLVQLVILDVLATGVTLRRGEGFTPHLARIKDSLKDTRFPTS</sequence>
<protein>
    <submittedName>
        <fullName evidence="6">Transcriptional regulator HexR</fullName>
    </submittedName>
</protein>
<dbReference type="SUPFAM" id="SSF53697">
    <property type="entry name" value="SIS domain"/>
    <property type="match status" value="1"/>
</dbReference>
<keyword evidence="7" id="KW-1185">Reference proteome</keyword>